<organism evidence="1 2">
    <name type="scientific">Portunus trituberculatus</name>
    <name type="common">Swimming crab</name>
    <name type="synonym">Neptunus trituberculatus</name>
    <dbReference type="NCBI Taxonomy" id="210409"/>
    <lineage>
        <taxon>Eukaryota</taxon>
        <taxon>Metazoa</taxon>
        <taxon>Ecdysozoa</taxon>
        <taxon>Arthropoda</taxon>
        <taxon>Crustacea</taxon>
        <taxon>Multicrustacea</taxon>
        <taxon>Malacostraca</taxon>
        <taxon>Eumalacostraca</taxon>
        <taxon>Eucarida</taxon>
        <taxon>Decapoda</taxon>
        <taxon>Pleocyemata</taxon>
        <taxon>Brachyura</taxon>
        <taxon>Eubrachyura</taxon>
        <taxon>Portunoidea</taxon>
        <taxon>Portunidae</taxon>
        <taxon>Portuninae</taxon>
        <taxon>Portunus</taxon>
    </lineage>
</organism>
<evidence type="ECO:0000313" key="2">
    <source>
        <dbReference type="Proteomes" id="UP000324222"/>
    </source>
</evidence>
<protein>
    <submittedName>
        <fullName evidence="1">Uncharacterized protein</fullName>
    </submittedName>
</protein>
<dbReference type="EMBL" id="VSRR010000056">
    <property type="protein sequence ID" value="MPC09119.1"/>
    <property type="molecule type" value="Genomic_DNA"/>
</dbReference>
<accession>A0A5B7CI17</accession>
<dbReference type="Proteomes" id="UP000324222">
    <property type="component" value="Unassembled WGS sequence"/>
</dbReference>
<reference evidence="1 2" key="1">
    <citation type="submission" date="2019-05" db="EMBL/GenBank/DDBJ databases">
        <title>Another draft genome of Portunus trituberculatus and its Hox gene families provides insights of decapod evolution.</title>
        <authorList>
            <person name="Jeong J.-H."/>
            <person name="Song I."/>
            <person name="Kim S."/>
            <person name="Choi T."/>
            <person name="Kim D."/>
            <person name="Ryu S."/>
            <person name="Kim W."/>
        </authorList>
    </citation>
    <scope>NUCLEOTIDE SEQUENCE [LARGE SCALE GENOMIC DNA]</scope>
    <source>
        <tissue evidence="1">Muscle</tissue>
    </source>
</reference>
<gene>
    <name evidence="1" type="ORF">E2C01_001721</name>
</gene>
<name>A0A5B7CI17_PORTR</name>
<proteinExistence type="predicted"/>
<evidence type="ECO:0000313" key="1">
    <source>
        <dbReference type="EMBL" id="MPC09119.1"/>
    </source>
</evidence>
<keyword evidence="2" id="KW-1185">Reference proteome</keyword>
<comment type="caution">
    <text evidence="1">The sequence shown here is derived from an EMBL/GenBank/DDBJ whole genome shotgun (WGS) entry which is preliminary data.</text>
</comment>
<dbReference type="AlphaFoldDB" id="A0A5B7CI17"/>
<sequence length="89" mass="10635">MEHKGDQMNIDKKRIPEALTKNWKDRKVQLQRFFTNLIGPAHHFKWEETRAEPGVKNIWVLLQLYLVWNNQGQHNTNTKAPLRCWSPKS</sequence>